<dbReference type="CDD" id="cd03216">
    <property type="entry name" value="ABC_Carb_Monos_I"/>
    <property type="match status" value="1"/>
</dbReference>
<dbReference type="InterPro" id="IPR003593">
    <property type="entry name" value="AAA+_ATPase"/>
</dbReference>
<dbReference type="SUPFAM" id="SSF52540">
    <property type="entry name" value="P-loop containing nucleoside triphosphate hydrolases"/>
    <property type="match status" value="2"/>
</dbReference>
<evidence type="ECO:0000256" key="2">
    <source>
        <dbReference type="ARBA" id="ARBA00022737"/>
    </source>
</evidence>
<keyword evidence="2" id="KW-0677">Repeat</keyword>
<evidence type="ECO:0000313" key="6">
    <source>
        <dbReference type="EMBL" id="ANE47650.1"/>
    </source>
</evidence>
<keyword evidence="7" id="KW-1185">Reference proteome</keyword>
<dbReference type="Pfam" id="PF00005">
    <property type="entry name" value="ABC_tran"/>
    <property type="match status" value="2"/>
</dbReference>
<dbReference type="PROSITE" id="PS50893">
    <property type="entry name" value="ABC_TRANSPORTER_2"/>
    <property type="match status" value="2"/>
</dbReference>
<evidence type="ECO:0000256" key="4">
    <source>
        <dbReference type="ARBA" id="ARBA00022840"/>
    </source>
</evidence>
<dbReference type="PANTHER" id="PTHR43790">
    <property type="entry name" value="CARBOHYDRATE TRANSPORT ATP-BINDING PROTEIN MG119-RELATED"/>
    <property type="match status" value="1"/>
</dbReference>
<dbReference type="OrthoDB" id="9766104at2"/>
<proteinExistence type="predicted"/>
<dbReference type="PANTHER" id="PTHR43790:SF9">
    <property type="entry name" value="GALACTOFURANOSE TRANSPORTER ATP-BINDING PROTEIN YTFR"/>
    <property type="match status" value="1"/>
</dbReference>
<dbReference type="RefSeq" id="WP_068608559.1">
    <property type="nucleotide sequence ID" value="NZ_CP011388.1"/>
</dbReference>
<dbReference type="PATRIC" id="fig|1178515.4.peg.3358"/>
<evidence type="ECO:0000259" key="5">
    <source>
        <dbReference type="PROSITE" id="PS50893"/>
    </source>
</evidence>
<dbReference type="STRING" id="1178515.SY83_16705"/>
<dbReference type="AlphaFoldDB" id="A0A172TKU4"/>
<dbReference type="InterPro" id="IPR003439">
    <property type="entry name" value="ABC_transporter-like_ATP-bd"/>
</dbReference>
<keyword evidence="4" id="KW-0067">ATP-binding</keyword>
<dbReference type="Gene3D" id="3.40.50.300">
    <property type="entry name" value="P-loop containing nucleotide triphosphate hydrolases"/>
    <property type="match status" value="2"/>
</dbReference>
<feature type="domain" description="ABC transporter" evidence="5">
    <location>
        <begin position="8"/>
        <end position="244"/>
    </location>
</feature>
<dbReference type="GO" id="GO:0005524">
    <property type="term" value="F:ATP binding"/>
    <property type="evidence" value="ECO:0007669"/>
    <property type="project" value="UniProtKB-KW"/>
</dbReference>
<dbReference type="KEGG" id="pswu:SY83_16705"/>
<name>A0A172TKU4_9BACL</name>
<dbReference type="InterPro" id="IPR050107">
    <property type="entry name" value="ABC_carbohydrate_import_ATPase"/>
</dbReference>
<accession>A0A172TKU4</accession>
<evidence type="ECO:0000256" key="3">
    <source>
        <dbReference type="ARBA" id="ARBA00022741"/>
    </source>
</evidence>
<protein>
    <submittedName>
        <fullName evidence="6">ABC transporter</fullName>
    </submittedName>
</protein>
<dbReference type="CDD" id="cd03215">
    <property type="entry name" value="ABC_Carb_Monos_II"/>
    <property type="match status" value="1"/>
</dbReference>
<keyword evidence="3" id="KW-0547">Nucleotide-binding</keyword>
<dbReference type="PROSITE" id="PS00211">
    <property type="entry name" value="ABC_TRANSPORTER_1"/>
    <property type="match status" value="2"/>
</dbReference>
<dbReference type="EMBL" id="CP011388">
    <property type="protein sequence ID" value="ANE47650.1"/>
    <property type="molecule type" value="Genomic_DNA"/>
</dbReference>
<gene>
    <name evidence="6" type="ORF">SY83_16705</name>
</gene>
<evidence type="ECO:0000256" key="1">
    <source>
        <dbReference type="ARBA" id="ARBA00022448"/>
    </source>
</evidence>
<reference evidence="6 7" key="1">
    <citation type="submission" date="2015-01" db="EMBL/GenBank/DDBJ databases">
        <title>Paenibacillus swuensis/DY6/whole genome sequencing.</title>
        <authorList>
            <person name="Kim M.K."/>
            <person name="Srinivasan S."/>
            <person name="Lee J.-J."/>
        </authorList>
    </citation>
    <scope>NUCLEOTIDE SEQUENCE [LARGE SCALE GENOMIC DNA]</scope>
    <source>
        <strain evidence="6 7">DY6</strain>
    </source>
</reference>
<dbReference type="Proteomes" id="UP000076927">
    <property type="component" value="Chromosome"/>
</dbReference>
<dbReference type="InterPro" id="IPR017871">
    <property type="entry name" value="ABC_transporter-like_CS"/>
</dbReference>
<sequence length="512" mass="56280">MSNNDYAVEMHQVVKRFGSVIANDGVDFKARSGEVHALLGENGAGKSTVMCMLSGVYRPDSGQIKLLGHSVNIRSPKEALNAGVGMVYQNFRLVGSLTATENIVLGEGNTFFRGSGWMKRKNREVEGISSKFGLYFPVDRPVWQLSVGEQQRVEIVKTLYRGAEIIILDEPTSVLTPQEAEQLFDTLTKLKHVGKTIIITTHKLKEVMRVADHISVMRKGKLIYSVRTRETNEHELASLMVGRSFTSQSNMNHCLKGDLLLQMKELDVYANHGRQALKQLNMNVYQGEIVGIAGVAGNGQSELAEVITGLRSWKTGSITFNGYPLKNGSVAFAIAAGISHVPENRMKSGLAGSLGALDNLLTKTYSLKDRSRWGMLRTRNNHTWSQSLVDQFQVKTSGVNVPVSQLSGGNQQKLLFARELDYKPRLMVAVHPTQGLDVGATEQVYHLLSELRASGGSVLLISEDLDELLKLSDRILVMFNGRICGEFSSEPANREPIGRVMAGLHPEEGEAG</sequence>
<evidence type="ECO:0000313" key="7">
    <source>
        <dbReference type="Proteomes" id="UP000076927"/>
    </source>
</evidence>
<keyword evidence="1" id="KW-0813">Transport</keyword>
<feature type="domain" description="ABC transporter" evidence="5">
    <location>
        <begin position="261"/>
        <end position="505"/>
    </location>
</feature>
<dbReference type="SMART" id="SM00382">
    <property type="entry name" value="AAA"/>
    <property type="match status" value="1"/>
</dbReference>
<dbReference type="InterPro" id="IPR027417">
    <property type="entry name" value="P-loop_NTPase"/>
</dbReference>
<dbReference type="GO" id="GO:0016887">
    <property type="term" value="F:ATP hydrolysis activity"/>
    <property type="evidence" value="ECO:0007669"/>
    <property type="project" value="InterPro"/>
</dbReference>
<organism evidence="6 7">
    <name type="scientific">Paenibacillus swuensis</name>
    <dbReference type="NCBI Taxonomy" id="1178515"/>
    <lineage>
        <taxon>Bacteria</taxon>
        <taxon>Bacillati</taxon>
        <taxon>Bacillota</taxon>
        <taxon>Bacilli</taxon>
        <taxon>Bacillales</taxon>
        <taxon>Paenibacillaceae</taxon>
        <taxon>Paenibacillus</taxon>
    </lineage>
</organism>